<keyword evidence="3" id="KW-1185">Reference proteome</keyword>
<dbReference type="Pfam" id="PF01370">
    <property type="entry name" value="Epimerase"/>
    <property type="match status" value="1"/>
</dbReference>
<accession>A0ABU0HJ39</accession>
<evidence type="ECO:0000313" key="2">
    <source>
        <dbReference type="EMBL" id="MDQ0441509.1"/>
    </source>
</evidence>
<sequence length="333" mass="34400">MTGPILVTGAGGFIGRATVSQLRGAGLSVRAGFHRLPANGATDDGTVRCDLDEARSLDPACAGASAIVHAAGRNAVAMPDQLRALLAAADRAGVGRIVFLSSIAVYGPAQGRIAEPDVPPDTAAPDDPYCAAKRACEAMLRNWVAARPGRRVAILRPGIVYGRGSALWVDRPLAAIRAGVLGDLGPRGQGLAALVHVDDVAVAIRCALAALTGSGPGLLAANIVGPDTPSWNAYFAALARQSNLPAPPPLTTGRLALLRILSRPAKALARLRLPAPRSLRLVPAPGELRLFARDAQYDTARARTDLGFRATVRLTDGLAEALAPWPATCTGRA</sequence>
<evidence type="ECO:0000259" key="1">
    <source>
        <dbReference type="Pfam" id="PF01370"/>
    </source>
</evidence>
<name>A0ABU0HJ39_9HYPH</name>
<dbReference type="InterPro" id="IPR051783">
    <property type="entry name" value="NAD(P)-dependent_oxidoreduct"/>
</dbReference>
<dbReference type="EMBL" id="JAUSVV010000002">
    <property type="protein sequence ID" value="MDQ0441509.1"/>
    <property type="molecule type" value="Genomic_DNA"/>
</dbReference>
<feature type="domain" description="NAD-dependent epimerase/dehydratase" evidence="1">
    <location>
        <begin position="5"/>
        <end position="210"/>
    </location>
</feature>
<organism evidence="2 3">
    <name type="scientific">Methylobacterium persicinum</name>
    <dbReference type="NCBI Taxonomy" id="374426"/>
    <lineage>
        <taxon>Bacteria</taxon>
        <taxon>Pseudomonadati</taxon>
        <taxon>Pseudomonadota</taxon>
        <taxon>Alphaproteobacteria</taxon>
        <taxon>Hyphomicrobiales</taxon>
        <taxon>Methylobacteriaceae</taxon>
        <taxon>Methylobacterium</taxon>
    </lineage>
</organism>
<dbReference type="RefSeq" id="WP_238250101.1">
    <property type="nucleotide sequence ID" value="NZ_BPQX01000037.1"/>
</dbReference>
<evidence type="ECO:0000313" key="3">
    <source>
        <dbReference type="Proteomes" id="UP001236369"/>
    </source>
</evidence>
<dbReference type="PANTHER" id="PTHR48079">
    <property type="entry name" value="PROTEIN YEEZ"/>
    <property type="match status" value="1"/>
</dbReference>
<proteinExistence type="predicted"/>
<reference evidence="2 3" key="1">
    <citation type="submission" date="2023-07" db="EMBL/GenBank/DDBJ databases">
        <title>Genomic Encyclopedia of Type Strains, Phase IV (KMG-IV): sequencing the most valuable type-strain genomes for metagenomic binning, comparative biology and taxonomic classification.</title>
        <authorList>
            <person name="Goeker M."/>
        </authorList>
    </citation>
    <scope>NUCLEOTIDE SEQUENCE [LARGE SCALE GENOMIC DNA]</scope>
    <source>
        <strain evidence="2 3">DSM 19562</strain>
    </source>
</reference>
<dbReference type="PANTHER" id="PTHR48079:SF6">
    <property type="entry name" value="NAD(P)-BINDING DOMAIN-CONTAINING PROTEIN-RELATED"/>
    <property type="match status" value="1"/>
</dbReference>
<protein>
    <submittedName>
        <fullName evidence="2">Nucleoside-diphosphate-sugar epimerase</fullName>
    </submittedName>
</protein>
<gene>
    <name evidence="2" type="ORF">QO016_000992</name>
</gene>
<dbReference type="InterPro" id="IPR036291">
    <property type="entry name" value="NAD(P)-bd_dom_sf"/>
</dbReference>
<comment type="caution">
    <text evidence="2">The sequence shown here is derived from an EMBL/GenBank/DDBJ whole genome shotgun (WGS) entry which is preliminary data.</text>
</comment>
<dbReference type="Gene3D" id="3.40.50.720">
    <property type="entry name" value="NAD(P)-binding Rossmann-like Domain"/>
    <property type="match status" value="1"/>
</dbReference>
<dbReference type="Proteomes" id="UP001236369">
    <property type="component" value="Unassembled WGS sequence"/>
</dbReference>
<dbReference type="InterPro" id="IPR001509">
    <property type="entry name" value="Epimerase_deHydtase"/>
</dbReference>
<dbReference type="SUPFAM" id="SSF51735">
    <property type="entry name" value="NAD(P)-binding Rossmann-fold domains"/>
    <property type="match status" value="1"/>
</dbReference>